<name>A0A848LMX0_9BACT</name>
<sequence>MIVGVLRVSSPAFDVKAFLTRFPGLEPETVWRRGEPRQPRGEHADSGFHRTIVEAETGGEAVAEASRALTAMGPALEELRRLAVPCVVDFGMFIGGARRFTGSLALSPGDLRWFAEQGVGVTVSAYPASDEEDAEPASH</sequence>
<protein>
    <recommendedName>
        <fullName evidence="3">DUF4279 domain-containing protein</fullName>
    </recommendedName>
</protein>
<comment type="caution">
    <text evidence="1">The sequence shown here is derived from an EMBL/GenBank/DDBJ whole genome shotgun (WGS) entry which is preliminary data.</text>
</comment>
<dbReference type="Proteomes" id="UP000518300">
    <property type="component" value="Unassembled WGS sequence"/>
</dbReference>
<accession>A0A848LMX0</accession>
<gene>
    <name evidence="1" type="ORF">HG543_30705</name>
</gene>
<reference evidence="1 2" key="1">
    <citation type="submission" date="2020-04" db="EMBL/GenBank/DDBJ databases">
        <title>Draft genome of Pyxidicoccus fallax type strain.</title>
        <authorList>
            <person name="Whitworth D.E."/>
        </authorList>
    </citation>
    <scope>NUCLEOTIDE SEQUENCE [LARGE SCALE GENOMIC DNA]</scope>
    <source>
        <strain evidence="1 2">DSM 14698</strain>
    </source>
</reference>
<dbReference type="EMBL" id="JABBJJ010000173">
    <property type="protein sequence ID" value="NMO19207.1"/>
    <property type="molecule type" value="Genomic_DNA"/>
</dbReference>
<dbReference type="AlphaFoldDB" id="A0A848LMX0"/>
<evidence type="ECO:0000313" key="2">
    <source>
        <dbReference type="Proteomes" id="UP000518300"/>
    </source>
</evidence>
<keyword evidence="2" id="KW-1185">Reference proteome</keyword>
<evidence type="ECO:0000313" key="1">
    <source>
        <dbReference type="EMBL" id="NMO19207.1"/>
    </source>
</evidence>
<evidence type="ECO:0008006" key="3">
    <source>
        <dbReference type="Google" id="ProtNLM"/>
    </source>
</evidence>
<organism evidence="1 2">
    <name type="scientific">Pyxidicoccus fallax</name>
    <dbReference type="NCBI Taxonomy" id="394095"/>
    <lineage>
        <taxon>Bacteria</taxon>
        <taxon>Pseudomonadati</taxon>
        <taxon>Myxococcota</taxon>
        <taxon>Myxococcia</taxon>
        <taxon>Myxococcales</taxon>
        <taxon>Cystobacterineae</taxon>
        <taxon>Myxococcaceae</taxon>
        <taxon>Pyxidicoccus</taxon>
    </lineage>
</organism>
<proteinExistence type="predicted"/>
<dbReference type="RefSeq" id="WP_169348460.1">
    <property type="nucleotide sequence ID" value="NZ_JABBJJ010000173.1"/>
</dbReference>